<sequence>MKRLTNKSGDLVQRIDNSSMINSLAACDFMTLLSTGVDLPDLLLLLSLDGSGRMLSKMVINVSSTCGCSLEPTVKDKEVNNCMAA</sequence>
<dbReference type="Proteomes" id="UP000774326">
    <property type="component" value="Unassembled WGS sequence"/>
</dbReference>
<organism evidence="1 2">
    <name type="scientific">Wickerhamomyces pijperi</name>
    <name type="common">Yeast</name>
    <name type="synonym">Pichia pijperi</name>
    <dbReference type="NCBI Taxonomy" id="599730"/>
    <lineage>
        <taxon>Eukaryota</taxon>
        <taxon>Fungi</taxon>
        <taxon>Dikarya</taxon>
        <taxon>Ascomycota</taxon>
        <taxon>Saccharomycotina</taxon>
        <taxon>Saccharomycetes</taxon>
        <taxon>Phaffomycetales</taxon>
        <taxon>Wickerhamomycetaceae</taxon>
        <taxon>Wickerhamomyces</taxon>
    </lineage>
</organism>
<gene>
    <name evidence="1" type="ORF">WICPIJ_007050</name>
</gene>
<dbReference type="AlphaFoldDB" id="A0A9P8TKC8"/>
<keyword evidence="2" id="KW-1185">Reference proteome</keyword>
<dbReference type="EMBL" id="JAEUBG010004113">
    <property type="protein sequence ID" value="KAH3681979.1"/>
    <property type="molecule type" value="Genomic_DNA"/>
</dbReference>
<accession>A0A9P8TKC8</accession>
<reference evidence="1" key="1">
    <citation type="journal article" date="2021" name="Open Biol.">
        <title>Shared evolutionary footprints suggest mitochondrial oxidative damage underlies multiple complex I losses in fungi.</title>
        <authorList>
            <person name="Schikora-Tamarit M.A."/>
            <person name="Marcet-Houben M."/>
            <person name="Nosek J."/>
            <person name="Gabaldon T."/>
        </authorList>
    </citation>
    <scope>NUCLEOTIDE SEQUENCE</scope>
    <source>
        <strain evidence="1">CBS2887</strain>
    </source>
</reference>
<protein>
    <submittedName>
        <fullName evidence="1">Uncharacterized protein</fullName>
    </submittedName>
</protein>
<proteinExistence type="predicted"/>
<comment type="caution">
    <text evidence="1">The sequence shown here is derived from an EMBL/GenBank/DDBJ whole genome shotgun (WGS) entry which is preliminary data.</text>
</comment>
<evidence type="ECO:0000313" key="1">
    <source>
        <dbReference type="EMBL" id="KAH3681979.1"/>
    </source>
</evidence>
<evidence type="ECO:0000313" key="2">
    <source>
        <dbReference type="Proteomes" id="UP000774326"/>
    </source>
</evidence>
<dbReference type="PROSITE" id="PS51257">
    <property type="entry name" value="PROKAR_LIPOPROTEIN"/>
    <property type="match status" value="1"/>
</dbReference>
<name>A0A9P8TKC8_WICPI</name>
<reference evidence="1" key="2">
    <citation type="submission" date="2021-01" db="EMBL/GenBank/DDBJ databases">
        <authorList>
            <person name="Schikora-Tamarit M.A."/>
        </authorList>
    </citation>
    <scope>NUCLEOTIDE SEQUENCE</scope>
    <source>
        <strain evidence="1">CBS2887</strain>
    </source>
</reference>